<evidence type="ECO:0000313" key="2">
    <source>
        <dbReference type="EMBL" id="QFG10274.1"/>
    </source>
</evidence>
<reference evidence="2 3" key="1">
    <citation type="submission" date="2019-07" db="EMBL/GenBank/DDBJ databases">
        <authorList>
            <person name="Stoner T.H."/>
            <person name="Garlena R.A."/>
            <person name="Russell D.A."/>
            <person name="Pope W.H."/>
            <person name="Jacobs-Sera D."/>
            <person name="Hatfull G.F."/>
        </authorList>
    </citation>
    <scope>NUCLEOTIDE SEQUENCE [LARGE SCALE GENOMIC DNA]</scope>
</reference>
<keyword evidence="1" id="KW-0812">Transmembrane</keyword>
<dbReference type="GeneID" id="63209987"/>
<proteinExistence type="predicted"/>
<feature type="transmembrane region" description="Helical" evidence="1">
    <location>
        <begin position="12"/>
        <end position="31"/>
    </location>
</feature>
<keyword evidence="1" id="KW-0472">Membrane</keyword>
<dbReference type="RefSeq" id="YP_010013391.1">
    <property type="nucleotide sequence ID" value="NC_053511.1"/>
</dbReference>
<dbReference type="KEGG" id="vg:63209987"/>
<sequence length="34" mass="3793">MSDQALRDNVLAVLSLLVLIAFMAVILNAWFTGW</sequence>
<keyword evidence="1" id="KW-1133">Transmembrane helix</keyword>
<gene>
    <name evidence="2" type="primary">43</name>
    <name evidence="2" type="ORF">SEA_DYOEDAFOS_43</name>
</gene>
<evidence type="ECO:0000313" key="3">
    <source>
        <dbReference type="Proteomes" id="UP000327317"/>
    </source>
</evidence>
<dbReference type="EMBL" id="MN234187">
    <property type="protein sequence ID" value="QFG10274.1"/>
    <property type="molecule type" value="Genomic_DNA"/>
</dbReference>
<name>A0A5J6TJU3_9CAUD</name>
<accession>A0A5J6TJU3</accession>
<keyword evidence="3" id="KW-1185">Reference proteome</keyword>
<evidence type="ECO:0000256" key="1">
    <source>
        <dbReference type="SAM" id="Phobius"/>
    </source>
</evidence>
<dbReference type="Proteomes" id="UP000327317">
    <property type="component" value="Segment"/>
</dbReference>
<protein>
    <submittedName>
        <fullName evidence="2">Uncharacterized protein</fullName>
    </submittedName>
</protein>
<organism evidence="2 3">
    <name type="scientific">Mycobacterium phage DyoEdafos</name>
    <dbReference type="NCBI Taxonomy" id="2599860"/>
    <lineage>
        <taxon>Viruses</taxon>
        <taxon>Duplodnaviria</taxon>
        <taxon>Heunggongvirae</taxon>
        <taxon>Uroviricota</taxon>
        <taxon>Caudoviricetes</taxon>
        <taxon>Vilmaviridae</taxon>
        <taxon>Lclasvirinae</taxon>
        <taxon>Bromdenvirus</taxon>
        <taxon>Bromdenvirus dyoedafos</taxon>
    </lineage>
</organism>